<accession>A0A3M6T410</accession>
<dbReference type="Gene3D" id="3.50.4.10">
    <property type="entry name" value="Hepatocyte Growth Factor"/>
    <property type="match status" value="1"/>
</dbReference>
<dbReference type="PROSITE" id="PS00010">
    <property type="entry name" value="ASX_HYDROXYL"/>
    <property type="match status" value="2"/>
</dbReference>
<dbReference type="InterPro" id="IPR009030">
    <property type="entry name" value="Growth_fac_rcpt_cys_sf"/>
</dbReference>
<keyword evidence="2" id="KW-0964">Secreted</keyword>
<dbReference type="InterPro" id="IPR036056">
    <property type="entry name" value="Fibrinogen-like_C"/>
</dbReference>
<name>A0A3M6T410_POCDA</name>
<keyword evidence="4" id="KW-0677">Repeat</keyword>
<dbReference type="GO" id="GO:0005576">
    <property type="term" value="C:extracellular region"/>
    <property type="evidence" value="ECO:0007669"/>
    <property type="project" value="UniProtKB-SubCell"/>
</dbReference>
<evidence type="ECO:0000256" key="4">
    <source>
        <dbReference type="ARBA" id="ARBA00022737"/>
    </source>
</evidence>
<dbReference type="SUPFAM" id="SSF57196">
    <property type="entry name" value="EGF/Laminin"/>
    <property type="match status" value="1"/>
</dbReference>
<dbReference type="InterPro" id="IPR018097">
    <property type="entry name" value="EGF_Ca-bd_CS"/>
</dbReference>
<dbReference type="Gene3D" id="2.10.25.10">
    <property type="entry name" value="Laminin"/>
    <property type="match status" value="2"/>
</dbReference>
<dbReference type="InterPro" id="IPR000152">
    <property type="entry name" value="EGF-type_Asp/Asn_hydroxyl_site"/>
</dbReference>
<evidence type="ECO:0000313" key="10">
    <source>
        <dbReference type="EMBL" id="RMX34722.1"/>
    </source>
</evidence>
<dbReference type="PROSITE" id="PS01187">
    <property type="entry name" value="EGF_CA"/>
    <property type="match status" value="1"/>
</dbReference>
<reference evidence="10 11" key="1">
    <citation type="journal article" date="2018" name="Sci. Rep.">
        <title>Comparative analysis of the Pocillopora damicornis genome highlights role of immune system in coral evolution.</title>
        <authorList>
            <person name="Cunning R."/>
            <person name="Bay R.A."/>
            <person name="Gillette P."/>
            <person name="Baker A.C."/>
            <person name="Traylor-Knowles N."/>
        </authorList>
    </citation>
    <scope>NUCLEOTIDE SEQUENCE [LARGE SCALE GENOMIC DNA]</scope>
    <source>
        <strain evidence="10">RSMAS</strain>
        <tissue evidence="10">Whole animal</tissue>
    </source>
</reference>
<keyword evidence="3 7" id="KW-0245">EGF-like domain</keyword>
<dbReference type="PANTHER" id="PTHR24040:SF13">
    <property type="entry name" value="FIBROPELLIN-1"/>
    <property type="match status" value="1"/>
</dbReference>
<evidence type="ECO:0000256" key="5">
    <source>
        <dbReference type="ARBA" id="ARBA00023157"/>
    </source>
</evidence>
<evidence type="ECO:0000259" key="9">
    <source>
        <dbReference type="PROSITE" id="PS50948"/>
    </source>
</evidence>
<dbReference type="Pfam" id="PF00008">
    <property type="entry name" value="EGF"/>
    <property type="match status" value="1"/>
</dbReference>
<dbReference type="CDD" id="cd00054">
    <property type="entry name" value="EGF_CA"/>
    <property type="match status" value="2"/>
</dbReference>
<evidence type="ECO:0000259" key="8">
    <source>
        <dbReference type="PROSITE" id="PS50026"/>
    </source>
</evidence>
<sequence>MLKGHTFKTVKARPLSPDCKEACTTDYRCQSYNYDWSQSICELNNRTREARPNDFVRNENRYYVREPHKVSLGSIPELPADSCAEIKADEGGHAVSGSYWLDLTKSGNSTLVLCDMTTGVADFCSDNRCVNSATCVNRKMNYTCSCKTGWTGSYCERDVDECTEIPGACPVQSACENSLGSYHCICQSGWRNVGPHNCSEIEECLEEFNHSCPPKSDCIIKGANNSYECLCHFCHYMSNDTRTCLRKYGNEVQLRT</sequence>
<dbReference type="Pfam" id="PF00024">
    <property type="entry name" value="PAN_1"/>
    <property type="match status" value="1"/>
</dbReference>
<feature type="domain" description="EGF-like" evidence="8">
    <location>
        <begin position="120"/>
        <end position="156"/>
    </location>
</feature>
<protein>
    <recommendedName>
        <fullName evidence="12">EGF-like domain-containing protein</fullName>
    </recommendedName>
</protein>
<feature type="domain" description="EGF-like" evidence="8">
    <location>
        <begin position="158"/>
        <end position="199"/>
    </location>
</feature>
<evidence type="ECO:0000256" key="6">
    <source>
        <dbReference type="ARBA" id="ARBA00023180"/>
    </source>
</evidence>
<dbReference type="PROSITE" id="PS00022">
    <property type="entry name" value="EGF_1"/>
    <property type="match status" value="1"/>
</dbReference>
<evidence type="ECO:0000313" key="11">
    <source>
        <dbReference type="Proteomes" id="UP000275408"/>
    </source>
</evidence>
<comment type="caution">
    <text evidence="10">The sequence shown here is derived from an EMBL/GenBank/DDBJ whole genome shotgun (WGS) entry which is preliminary data.</text>
</comment>
<organism evidence="10 11">
    <name type="scientific">Pocillopora damicornis</name>
    <name type="common">Cauliflower coral</name>
    <name type="synonym">Millepora damicornis</name>
    <dbReference type="NCBI Taxonomy" id="46731"/>
    <lineage>
        <taxon>Eukaryota</taxon>
        <taxon>Metazoa</taxon>
        <taxon>Cnidaria</taxon>
        <taxon>Anthozoa</taxon>
        <taxon>Hexacorallia</taxon>
        <taxon>Scleractinia</taxon>
        <taxon>Astrocoeniina</taxon>
        <taxon>Pocilloporidae</taxon>
        <taxon>Pocillopora</taxon>
    </lineage>
</organism>
<evidence type="ECO:0000256" key="2">
    <source>
        <dbReference type="ARBA" id="ARBA00022525"/>
    </source>
</evidence>
<proteinExistence type="predicted"/>
<dbReference type="AlphaFoldDB" id="A0A3M6T410"/>
<keyword evidence="5 7" id="KW-1015">Disulfide bond</keyword>
<dbReference type="SMART" id="SM00181">
    <property type="entry name" value="EGF"/>
    <property type="match status" value="3"/>
</dbReference>
<evidence type="ECO:0000256" key="3">
    <source>
        <dbReference type="ARBA" id="ARBA00022536"/>
    </source>
</evidence>
<dbReference type="PANTHER" id="PTHR24040">
    <property type="entry name" value="LAMININ G-LIKE DOMAIN-CONTAINING PROTEIN"/>
    <property type="match status" value="1"/>
</dbReference>
<dbReference type="InterPro" id="IPR003609">
    <property type="entry name" value="Pan_app"/>
</dbReference>
<dbReference type="PROSITE" id="PS50948">
    <property type="entry name" value="PAN"/>
    <property type="match status" value="1"/>
</dbReference>
<dbReference type="SUPFAM" id="SSF57414">
    <property type="entry name" value="Hairpin loop containing domain-like"/>
    <property type="match status" value="1"/>
</dbReference>
<dbReference type="EMBL" id="RCHS01004377">
    <property type="protein sequence ID" value="RMX34722.1"/>
    <property type="molecule type" value="Genomic_DNA"/>
</dbReference>
<dbReference type="STRING" id="46731.A0A3M6T410"/>
<gene>
    <name evidence="10" type="ORF">pdam_00010196</name>
</gene>
<keyword evidence="11" id="KW-1185">Reference proteome</keyword>
<feature type="disulfide bond" evidence="7">
    <location>
        <begin position="146"/>
        <end position="155"/>
    </location>
</feature>
<dbReference type="PROSITE" id="PS50026">
    <property type="entry name" value="EGF_3"/>
    <property type="match status" value="2"/>
</dbReference>
<dbReference type="InterPro" id="IPR051145">
    <property type="entry name" value="GAS-SHBG-PROS"/>
</dbReference>
<dbReference type="SMART" id="SM00179">
    <property type="entry name" value="EGF_CA"/>
    <property type="match status" value="2"/>
</dbReference>
<feature type="domain" description="Apple" evidence="9">
    <location>
        <begin position="1"/>
        <end position="67"/>
    </location>
</feature>
<evidence type="ECO:0000256" key="1">
    <source>
        <dbReference type="ARBA" id="ARBA00004613"/>
    </source>
</evidence>
<dbReference type="InterPro" id="IPR001881">
    <property type="entry name" value="EGF-like_Ca-bd_dom"/>
</dbReference>
<dbReference type="InterPro" id="IPR000742">
    <property type="entry name" value="EGF"/>
</dbReference>
<comment type="subcellular location">
    <subcellularLocation>
        <location evidence="1">Secreted</location>
    </subcellularLocation>
</comment>
<dbReference type="Pfam" id="PF07645">
    <property type="entry name" value="EGF_CA"/>
    <property type="match status" value="1"/>
</dbReference>
<dbReference type="PROSITE" id="PS01186">
    <property type="entry name" value="EGF_2"/>
    <property type="match status" value="2"/>
</dbReference>
<dbReference type="SUPFAM" id="SSF57184">
    <property type="entry name" value="Growth factor receptor domain"/>
    <property type="match status" value="1"/>
</dbReference>
<dbReference type="Proteomes" id="UP000275408">
    <property type="component" value="Unassembled WGS sequence"/>
</dbReference>
<dbReference type="FunFam" id="2.10.25.10:FF:000045">
    <property type="entry name" value="Slit guidance ligand 2"/>
    <property type="match status" value="1"/>
</dbReference>
<dbReference type="GO" id="GO:0007399">
    <property type="term" value="P:nervous system development"/>
    <property type="evidence" value="ECO:0007669"/>
    <property type="project" value="UniProtKB-ARBA"/>
</dbReference>
<dbReference type="OrthoDB" id="5965958at2759"/>
<evidence type="ECO:0000256" key="7">
    <source>
        <dbReference type="PROSITE-ProRule" id="PRU00076"/>
    </source>
</evidence>
<dbReference type="SUPFAM" id="SSF56496">
    <property type="entry name" value="Fibrinogen C-terminal domain-like"/>
    <property type="match status" value="1"/>
</dbReference>
<comment type="caution">
    <text evidence="7">Lacks conserved residue(s) required for the propagation of feature annotation.</text>
</comment>
<dbReference type="InterPro" id="IPR049883">
    <property type="entry name" value="NOTCH1_EGF-like"/>
</dbReference>
<dbReference type="GO" id="GO:0005509">
    <property type="term" value="F:calcium ion binding"/>
    <property type="evidence" value="ECO:0007669"/>
    <property type="project" value="InterPro"/>
</dbReference>
<keyword evidence="6" id="KW-0325">Glycoprotein</keyword>
<evidence type="ECO:0008006" key="12">
    <source>
        <dbReference type="Google" id="ProtNLM"/>
    </source>
</evidence>